<dbReference type="InterPro" id="IPR003607">
    <property type="entry name" value="HD/PDEase_dom"/>
</dbReference>
<feature type="domain" description="HD-GYP" evidence="3">
    <location>
        <begin position="309"/>
        <end position="506"/>
    </location>
</feature>
<dbReference type="InterPro" id="IPR021800">
    <property type="entry name" value="DUF3369"/>
</dbReference>
<dbReference type="GO" id="GO:0008081">
    <property type="term" value="F:phosphoric diester hydrolase activity"/>
    <property type="evidence" value="ECO:0007669"/>
    <property type="project" value="UniProtKB-ARBA"/>
</dbReference>
<sequence>MPLFKKSLANSNVTNRTPWKIAIIDDEEGVHDVTKLTLKTFNFEDRPVEFLSAYSGEEGLTLFRETPDIALAFVDVVMETDDAGLKLVDAIRNELNNHTTRLILRTGQPGQAPEEDVIRSYDINDYKAKTELSSIKLKSCVYTAIRSFRDIRTIERGKRGMEEVLQSSSSVLASQSLSQFGSAVLKQILTLLNLNNSVLYLTTQHTDLYGDTKMTVLGASGDLLTLCEPGISTHIPPDIEEKVALVLKSKSHYQSDTLFIGYYPSGQDSHNILYVKLDGPLNEVQRKTLEMFASNVAVIFQNLTQKEDIQQTQKELIMVLSDAIEMRSKESGGHVRRVILMTEFLAEKLFMPQEFIDTIRYASALHDVGKISIPESILHKPGKLDPQEWEVMKTHAQKGYELLADSDRIVAKMGAIIAKTHHERWDGKGYPEGLAGDDIPIEGRIMAIVDVVDALLSKRCYKPAWSGSQVKAYLEENAGAQFDPLITKILLENFDKILEIRAQQPDEEE</sequence>
<keyword evidence="5" id="KW-1185">Reference proteome</keyword>
<dbReference type="GO" id="GO:0000160">
    <property type="term" value="P:phosphorelay signal transduction system"/>
    <property type="evidence" value="ECO:0007669"/>
    <property type="project" value="InterPro"/>
</dbReference>
<dbReference type="InterPro" id="IPR001789">
    <property type="entry name" value="Sig_transdc_resp-reg_receiver"/>
</dbReference>
<dbReference type="SUPFAM" id="SSF52172">
    <property type="entry name" value="CheY-like"/>
    <property type="match status" value="1"/>
</dbReference>
<evidence type="ECO:0000313" key="5">
    <source>
        <dbReference type="Proteomes" id="UP000056090"/>
    </source>
</evidence>
<dbReference type="RefSeq" id="WP_044057408.1">
    <property type="nucleotide sequence ID" value="NZ_CBCSKJ010000003.1"/>
</dbReference>
<dbReference type="EMBL" id="CP008849">
    <property type="protein sequence ID" value="AIF99307.1"/>
    <property type="molecule type" value="Genomic_DNA"/>
</dbReference>
<accession>A0A075P7P3</accession>
<evidence type="ECO:0000256" key="1">
    <source>
        <dbReference type="PROSITE-ProRule" id="PRU00169"/>
    </source>
</evidence>
<evidence type="ECO:0000259" key="2">
    <source>
        <dbReference type="PROSITE" id="PS50110"/>
    </source>
</evidence>
<dbReference type="InterPro" id="IPR052020">
    <property type="entry name" value="Cyclic_di-GMP/3'3'-cGAMP_PDE"/>
</dbReference>
<dbReference type="AlphaFoldDB" id="A0A075P7P3"/>
<dbReference type="Pfam" id="PF13487">
    <property type="entry name" value="HD_5"/>
    <property type="match status" value="1"/>
</dbReference>
<dbReference type="PANTHER" id="PTHR45228:SF9">
    <property type="entry name" value="3'3'-CGAMP-SPECIFIC PHOSPHODIESTERASE 2"/>
    <property type="match status" value="1"/>
</dbReference>
<proteinExistence type="predicted"/>
<dbReference type="InterPro" id="IPR011006">
    <property type="entry name" value="CheY-like_superfamily"/>
</dbReference>
<gene>
    <name evidence="4" type="ORF">EP13_11780</name>
</gene>
<dbReference type="Proteomes" id="UP000056090">
    <property type="component" value="Chromosome"/>
</dbReference>
<evidence type="ECO:0000313" key="4">
    <source>
        <dbReference type="EMBL" id="AIF99307.1"/>
    </source>
</evidence>
<keyword evidence="1" id="KW-0597">Phosphoprotein</keyword>
<dbReference type="Pfam" id="PF11849">
    <property type="entry name" value="DUF3369"/>
    <property type="match status" value="1"/>
</dbReference>
<dbReference type="PROSITE" id="PS51832">
    <property type="entry name" value="HD_GYP"/>
    <property type="match status" value="1"/>
</dbReference>
<dbReference type="SUPFAM" id="SSF109604">
    <property type="entry name" value="HD-domain/PDEase-like"/>
    <property type="match status" value="1"/>
</dbReference>
<dbReference type="PROSITE" id="PS50110">
    <property type="entry name" value="RESPONSE_REGULATORY"/>
    <property type="match status" value="1"/>
</dbReference>
<feature type="domain" description="Response regulatory" evidence="2">
    <location>
        <begin position="20"/>
        <end position="144"/>
    </location>
</feature>
<dbReference type="Gene3D" id="1.10.3210.10">
    <property type="entry name" value="Hypothetical protein af1432"/>
    <property type="match status" value="1"/>
</dbReference>
<dbReference type="PANTHER" id="PTHR45228">
    <property type="entry name" value="CYCLIC DI-GMP PHOSPHODIESTERASE TM_0186-RELATED"/>
    <property type="match status" value="1"/>
</dbReference>
<dbReference type="GeneID" id="78255581"/>
<organism evidence="4 5">
    <name type="scientific">Alteromonas australica</name>
    <dbReference type="NCBI Taxonomy" id="589873"/>
    <lineage>
        <taxon>Bacteria</taxon>
        <taxon>Pseudomonadati</taxon>
        <taxon>Pseudomonadota</taxon>
        <taxon>Gammaproteobacteria</taxon>
        <taxon>Alteromonadales</taxon>
        <taxon>Alteromonadaceae</taxon>
        <taxon>Alteromonas/Salinimonas group</taxon>
        <taxon>Alteromonas</taxon>
    </lineage>
</organism>
<dbReference type="SMART" id="SM00471">
    <property type="entry name" value="HDc"/>
    <property type="match status" value="1"/>
</dbReference>
<dbReference type="KEGG" id="aal:EP13_11780"/>
<protein>
    <submittedName>
        <fullName evidence="4">Phosphodiesterase</fullName>
    </submittedName>
</protein>
<dbReference type="Gene3D" id="3.40.50.2300">
    <property type="match status" value="1"/>
</dbReference>
<dbReference type="CDD" id="cd00077">
    <property type="entry name" value="HDc"/>
    <property type="match status" value="1"/>
</dbReference>
<dbReference type="InterPro" id="IPR037522">
    <property type="entry name" value="HD_GYP_dom"/>
</dbReference>
<name>A0A075P7P3_9ALTE</name>
<evidence type="ECO:0000259" key="3">
    <source>
        <dbReference type="PROSITE" id="PS51832"/>
    </source>
</evidence>
<reference evidence="4 5" key="1">
    <citation type="submission" date="2014-06" db="EMBL/GenBank/DDBJ databases">
        <title>Genomes of Alteromonas australica, a world apart.</title>
        <authorList>
            <person name="Gonzaga A."/>
            <person name="Lopez-Perez M."/>
            <person name="Rodriguez-Valera F."/>
        </authorList>
    </citation>
    <scope>NUCLEOTIDE SEQUENCE [LARGE SCALE GENOMIC DNA]</scope>
    <source>
        <strain evidence="4 5">H 17</strain>
    </source>
</reference>
<feature type="modified residue" description="4-aspartylphosphate" evidence="1">
    <location>
        <position position="75"/>
    </location>
</feature>
<dbReference type="eggNOG" id="COG3437">
    <property type="taxonomic scope" value="Bacteria"/>
</dbReference>